<comment type="caution">
    <text evidence="10">The sequence shown here is derived from an EMBL/GenBank/DDBJ whole genome shotgun (WGS) entry which is preliminary data.</text>
</comment>
<dbReference type="InterPro" id="IPR050346">
    <property type="entry name" value="FMO-like"/>
</dbReference>
<feature type="signal peptide" evidence="9">
    <location>
        <begin position="1"/>
        <end position="24"/>
    </location>
</feature>
<keyword evidence="11" id="KW-1185">Reference proteome</keyword>
<dbReference type="EC" id="1.-.-.-" evidence="8"/>
<keyword evidence="3 8" id="KW-0285">Flavoprotein</keyword>
<evidence type="ECO:0000256" key="5">
    <source>
        <dbReference type="ARBA" id="ARBA00022857"/>
    </source>
</evidence>
<keyword evidence="6 8" id="KW-0560">Oxidoreductase</keyword>
<evidence type="ECO:0000256" key="9">
    <source>
        <dbReference type="SAM" id="SignalP"/>
    </source>
</evidence>
<organism evidence="10 11">
    <name type="scientific">Danaus chrysippus</name>
    <name type="common">African queen</name>
    <dbReference type="NCBI Taxonomy" id="151541"/>
    <lineage>
        <taxon>Eukaryota</taxon>
        <taxon>Metazoa</taxon>
        <taxon>Ecdysozoa</taxon>
        <taxon>Arthropoda</taxon>
        <taxon>Hexapoda</taxon>
        <taxon>Insecta</taxon>
        <taxon>Pterygota</taxon>
        <taxon>Neoptera</taxon>
        <taxon>Endopterygota</taxon>
        <taxon>Lepidoptera</taxon>
        <taxon>Glossata</taxon>
        <taxon>Ditrysia</taxon>
        <taxon>Papilionoidea</taxon>
        <taxon>Nymphalidae</taxon>
        <taxon>Danainae</taxon>
        <taxon>Danaini</taxon>
        <taxon>Danaina</taxon>
        <taxon>Danaus</taxon>
        <taxon>Anosia</taxon>
    </lineage>
</organism>
<dbReference type="InterPro" id="IPR020946">
    <property type="entry name" value="Flavin_mOase-like"/>
</dbReference>
<evidence type="ECO:0000256" key="3">
    <source>
        <dbReference type="ARBA" id="ARBA00022630"/>
    </source>
</evidence>
<evidence type="ECO:0000256" key="4">
    <source>
        <dbReference type="ARBA" id="ARBA00022827"/>
    </source>
</evidence>
<comment type="cofactor">
    <cofactor evidence="1 8">
        <name>FAD</name>
        <dbReference type="ChEBI" id="CHEBI:57692"/>
    </cofactor>
</comment>
<dbReference type="SUPFAM" id="SSF51905">
    <property type="entry name" value="FAD/NAD(P)-binding domain"/>
    <property type="match status" value="2"/>
</dbReference>
<dbReference type="Gene3D" id="3.50.50.60">
    <property type="entry name" value="FAD/NAD(P)-binding domain"/>
    <property type="match status" value="2"/>
</dbReference>
<protein>
    <recommendedName>
        <fullName evidence="8">Flavin-containing monooxygenase</fullName>
        <ecNumber evidence="8">1.-.-.-</ecNumber>
    </recommendedName>
</protein>
<dbReference type="PRINTS" id="PR00370">
    <property type="entry name" value="FMOXYGENASE"/>
</dbReference>
<dbReference type="OrthoDB" id="66881at2759"/>
<keyword evidence="5" id="KW-0521">NADP</keyword>
<dbReference type="GO" id="GO:0050660">
    <property type="term" value="F:flavin adenine dinucleotide binding"/>
    <property type="evidence" value="ECO:0007669"/>
    <property type="project" value="InterPro"/>
</dbReference>
<keyword evidence="9" id="KW-0732">Signal</keyword>
<evidence type="ECO:0000313" key="11">
    <source>
        <dbReference type="Proteomes" id="UP000789524"/>
    </source>
</evidence>
<sequence>MTPINIRTCVLLTVLKIIYSNGLSLPPSHTCVIGAGYSGLAAARYLKEFGQKFTVFEASRDVGGTWRFDPNVGLDADGIPVTTSQYKYLRTNTPRQTMEFNGYPFPNATPTFPTGTCFYKYIKSFVKHFDLKNNIQLRSLVTSVSRVKYHWDLVYFNTEDREEYGVECDFVIIANGQYVRPVVPNFIGLEAFEGTVMHSHDYKGPEPFEGRKVLLVGAGASGLDLAVQLSNITSKLVHSHHLKYNQPKFSDKYVKKPDIKVFVKNGVIFEDGSFEEVEHVILATGYEFDQPFLDDTCGLTRTGKFVLPLYRNIINIAHPSMMFLGVVNGVITRTMDVQAEYIASLIAGKFKLPSQDEMLESWLKHVHSLKYNSNKILYVNTIGKEMDNYFGNLTEEAGVARVLPVMSDIRDFNAENRLEDLLNYRDYDFEIIDANNYKRWYNGGGKRAEECPIEEMNE</sequence>
<evidence type="ECO:0000313" key="10">
    <source>
        <dbReference type="EMBL" id="CAG9565399.1"/>
    </source>
</evidence>
<accession>A0A8J2QLF7</accession>
<reference evidence="10" key="1">
    <citation type="submission" date="2021-09" db="EMBL/GenBank/DDBJ databases">
        <authorList>
            <person name="Martin H S."/>
        </authorList>
    </citation>
    <scope>NUCLEOTIDE SEQUENCE</scope>
</reference>
<keyword evidence="7 8" id="KW-0503">Monooxygenase</keyword>
<gene>
    <name evidence="10" type="ORF">DCHRY22_LOCUS6246</name>
</gene>
<dbReference type="AlphaFoldDB" id="A0A8J2QLF7"/>
<dbReference type="Pfam" id="PF00743">
    <property type="entry name" value="FMO-like"/>
    <property type="match status" value="2"/>
</dbReference>
<keyword evidence="4 8" id="KW-0274">FAD</keyword>
<feature type="chain" id="PRO_5035213106" description="Flavin-containing monooxygenase" evidence="9">
    <location>
        <begin position="25"/>
        <end position="458"/>
    </location>
</feature>
<evidence type="ECO:0000256" key="8">
    <source>
        <dbReference type="RuleBase" id="RU361177"/>
    </source>
</evidence>
<proteinExistence type="inferred from homology"/>
<dbReference type="InterPro" id="IPR000960">
    <property type="entry name" value="Flavin_mOase"/>
</dbReference>
<evidence type="ECO:0000256" key="1">
    <source>
        <dbReference type="ARBA" id="ARBA00001974"/>
    </source>
</evidence>
<dbReference type="PIRSF" id="PIRSF000332">
    <property type="entry name" value="FMO"/>
    <property type="match status" value="1"/>
</dbReference>
<dbReference type="GO" id="GO:0004499">
    <property type="term" value="F:N,N-dimethylaniline monooxygenase activity"/>
    <property type="evidence" value="ECO:0007669"/>
    <property type="project" value="InterPro"/>
</dbReference>
<dbReference type="InterPro" id="IPR036188">
    <property type="entry name" value="FAD/NAD-bd_sf"/>
</dbReference>
<evidence type="ECO:0000256" key="2">
    <source>
        <dbReference type="ARBA" id="ARBA00009183"/>
    </source>
</evidence>
<comment type="similarity">
    <text evidence="2 8">Belongs to the FMO family.</text>
</comment>
<evidence type="ECO:0000256" key="7">
    <source>
        <dbReference type="ARBA" id="ARBA00023033"/>
    </source>
</evidence>
<dbReference type="FunFam" id="3.50.50.60:FF:000138">
    <property type="entry name" value="Flavin-containing monooxygenase"/>
    <property type="match status" value="1"/>
</dbReference>
<dbReference type="Proteomes" id="UP000789524">
    <property type="component" value="Unassembled WGS sequence"/>
</dbReference>
<evidence type="ECO:0000256" key="6">
    <source>
        <dbReference type="ARBA" id="ARBA00023002"/>
    </source>
</evidence>
<dbReference type="EMBL" id="CAKASE010000053">
    <property type="protein sequence ID" value="CAG9565399.1"/>
    <property type="molecule type" value="Genomic_DNA"/>
</dbReference>
<name>A0A8J2QLF7_9NEOP</name>
<dbReference type="PANTHER" id="PTHR23023">
    <property type="entry name" value="DIMETHYLANILINE MONOOXYGENASE"/>
    <property type="match status" value="1"/>
</dbReference>
<dbReference type="GO" id="GO:0050661">
    <property type="term" value="F:NADP binding"/>
    <property type="evidence" value="ECO:0007669"/>
    <property type="project" value="InterPro"/>
</dbReference>